<name>A0A9D4EML2_DREPO</name>
<dbReference type="Proteomes" id="UP000828390">
    <property type="component" value="Unassembled WGS sequence"/>
</dbReference>
<dbReference type="GO" id="GO:0005506">
    <property type="term" value="F:iron ion binding"/>
    <property type="evidence" value="ECO:0007669"/>
    <property type="project" value="InterPro"/>
</dbReference>
<dbReference type="AlphaFoldDB" id="A0A9D4EML2"/>
<sequence>MRAGGLAGWRAGWLAGWRNKLEIGINDIFDELENEVSTEVNSFMPDLLVGTLRKCKVIMSNQWNIHHDETHWPKLFQFTQERIFDHKGHLLPTQLTFIKTPFIPFARGKRPCLGQHKAQDILLICFASLL</sequence>
<accession>A0A9D4EML2</accession>
<comment type="similarity">
    <text evidence="1">Belongs to the cytochrome P450 family.</text>
</comment>
<evidence type="ECO:0008006" key="4">
    <source>
        <dbReference type="Google" id="ProtNLM"/>
    </source>
</evidence>
<dbReference type="PRINTS" id="PR00463">
    <property type="entry name" value="EP450I"/>
</dbReference>
<dbReference type="SUPFAM" id="SSF48264">
    <property type="entry name" value="Cytochrome P450"/>
    <property type="match status" value="1"/>
</dbReference>
<dbReference type="InterPro" id="IPR036396">
    <property type="entry name" value="Cyt_P450_sf"/>
</dbReference>
<comment type="caution">
    <text evidence="2">The sequence shown here is derived from an EMBL/GenBank/DDBJ whole genome shotgun (WGS) entry which is preliminary data.</text>
</comment>
<organism evidence="2 3">
    <name type="scientific">Dreissena polymorpha</name>
    <name type="common">Zebra mussel</name>
    <name type="synonym">Mytilus polymorpha</name>
    <dbReference type="NCBI Taxonomy" id="45954"/>
    <lineage>
        <taxon>Eukaryota</taxon>
        <taxon>Metazoa</taxon>
        <taxon>Spiralia</taxon>
        <taxon>Lophotrochozoa</taxon>
        <taxon>Mollusca</taxon>
        <taxon>Bivalvia</taxon>
        <taxon>Autobranchia</taxon>
        <taxon>Heteroconchia</taxon>
        <taxon>Euheterodonta</taxon>
        <taxon>Imparidentia</taxon>
        <taxon>Neoheterodontei</taxon>
        <taxon>Myida</taxon>
        <taxon>Dreissenoidea</taxon>
        <taxon>Dreissenidae</taxon>
        <taxon>Dreissena</taxon>
    </lineage>
</organism>
<dbReference type="GO" id="GO:0020037">
    <property type="term" value="F:heme binding"/>
    <property type="evidence" value="ECO:0007669"/>
    <property type="project" value="InterPro"/>
</dbReference>
<dbReference type="Pfam" id="PF00067">
    <property type="entry name" value="p450"/>
    <property type="match status" value="1"/>
</dbReference>
<evidence type="ECO:0000256" key="1">
    <source>
        <dbReference type="ARBA" id="ARBA00010617"/>
    </source>
</evidence>
<keyword evidence="3" id="KW-1185">Reference proteome</keyword>
<proteinExistence type="inferred from homology"/>
<evidence type="ECO:0000313" key="3">
    <source>
        <dbReference type="Proteomes" id="UP000828390"/>
    </source>
</evidence>
<reference evidence="2" key="1">
    <citation type="journal article" date="2019" name="bioRxiv">
        <title>The Genome of the Zebra Mussel, Dreissena polymorpha: A Resource for Invasive Species Research.</title>
        <authorList>
            <person name="McCartney M.A."/>
            <person name="Auch B."/>
            <person name="Kono T."/>
            <person name="Mallez S."/>
            <person name="Zhang Y."/>
            <person name="Obille A."/>
            <person name="Becker A."/>
            <person name="Abrahante J.E."/>
            <person name="Garbe J."/>
            <person name="Badalamenti J.P."/>
            <person name="Herman A."/>
            <person name="Mangelson H."/>
            <person name="Liachko I."/>
            <person name="Sullivan S."/>
            <person name="Sone E.D."/>
            <person name="Koren S."/>
            <person name="Silverstein K.A.T."/>
            <person name="Beckman K.B."/>
            <person name="Gohl D.M."/>
        </authorList>
    </citation>
    <scope>NUCLEOTIDE SEQUENCE</scope>
    <source>
        <strain evidence="2">Duluth1</strain>
        <tissue evidence="2">Whole animal</tissue>
    </source>
</reference>
<dbReference type="GO" id="GO:0016705">
    <property type="term" value="F:oxidoreductase activity, acting on paired donors, with incorporation or reduction of molecular oxygen"/>
    <property type="evidence" value="ECO:0007669"/>
    <property type="project" value="InterPro"/>
</dbReference>
<evidence type="ECO:0000313" key="2">
    <source>
        <dbReference type="EMBL" id="KAH3780692.1"/>
    </source>
</evidence>
<dbReference type="InterPro" id="IPR002401">
    <property type="entry name" value="Cyt_P450_E_grp-I"/>
</dbReference>
<dbReference type="GO" id="GO:0004497">
    <property type="term" value="F:monooxygenase activity"/>
    <property type="evidence" value="ECO:0007669"/>
    <property type="project" value="InterPro"/>
</dbReference>
<gene>
    <name evidence="2" type="ORF">DPMN_158511</name>
</gene>
<dbReference type="EMBL" id="JAIWYP010000008">
    <property type="protein sequence ID" value="KAH3780692.1"/>
    <property type="molecule type" value="Genomic_DNA"/>
</dbReference>
<dbReference type="Gene3D" id="1.10.630.10">
    <property type="entry name" value="Cytochrome P450"/>
    <property type="match status" value="1"/>
</dbReference>
<protein>
    <recommendedName>
        <fullName evidence="4">Cytochrome P450</fullName>
    </recommendedName>
</protein>
<dbReference type="InterPro" id="IPR001128">
    <property type="entry name" value="Cyt_P450"/>
</dbReference>
<reference evidence="2" key="2">
    <citation type="submission" date="2020-11" db="EMBL/GenBank/DDBJ databases">
        <authorList>
            <person name="McCartney M.A."/>
            <person name="Auch B."/>
            <person name="Kono T."/>
            <person name="Mallez S."/>
            <person name="Becker A."/>
            <person name="Gohl D.M."/>
            <person name="Silverstein K.A.T."/>
            <person name="Koren S."/>
            <person name="Bechman K.B."/>
            <person name="Herman A."/>
            <person name="Abrahante J.E."/>
            <person name="Garbe J."/>
        </authorList>
    </citation>
    <scope>NUCLEOTIDE SEQUENCE</scope>
    <source>
        <strain evidence="2">Duluth1</strain>
        <tissue evidence="2">Whole animal</tissue>
    </source>
</reference>